<reference evidence="2" key="2">
    <citation type="submission" date="2020-11" db="EMBL/GenBank/DDBJ databases">
        <authorList>
            <person name="McCartney M.A."/>
            <person name="Auch B."/>
            <person name="Kono T."/>
            <person name="Mallez S."/>
            <person name="Becker A."/>
            <person name="Gohl D.M."/>
            <person name="Silverstein K.A.T."/>
            <person name="Koren S."/>
            <person name="Bechman K.B."/>
            <person name="Herman A."/>
            <person name="Abrahante J.E."/>
            <person name="Garbe J."/>
        </authorList>
    </citation>
    <scope>NUCLEOTIDE SEQUENCE</scope>
    <source>
        <strain evidence="2">Duluth1</strain>
        <tissue evidence="2">Whole animal</tissue>
    </source>
</reference>
<feature type="region of interest" description="Disordered" evidence="1">
    <location>
        <begin position="95"/>
        <end position="118"/>
    </location>
</feature>
<gene>
    <name evidence="2" type="ORF">DPMN_011929</name>
</gene>
<name>A0A9D4N723_DREPO</name>
<sequence length="118" mass="13533">MGWLRSMSKTDILEQMNKPWGRLNQELWLRATTLLAKSVQANQRVQNVCFKYNKPAGCSEQKCRYLHACKNFKKNSQEYICFLKKNSASVYAQSTLSSQGTTGAGAKTDNFRFHTSRK</sequence>
<comment type="caution">
    <text evidence="2">The sequence shown here is derived from an EMBL/GenBank/DDBJ whole genome shotgun (WGS) entry which is preliminary data.</text>
</comment>
<reference evidence="2" key="1">
    <citation type="journal article" date="2019" name="bioRxiv">
        <title>The Genome of the Zebra Mussel, Dreissena polymorpha: A Resource for Invasive Species Research.</title>
        <authorList>
            <person name="McCartney M.A."/>
            <person name="Auch B."/>
            <person name="Kono T."/>
            <person name="Mallez S."/>
            <person name="Zhang Y."/>
            <person name="Obille A."/>
            <person name="Becker A."/>
            <person name="Abrahante J.E."/>
            <person name="Garbe J."/>
            <person name="Badalamenti J.P."/>
            <person name="Herman A."/>
            <person name="Mangelson H."/>
            <person name="Liachko I."/>
            <person name="Sullivan S."/>
            <person name="Sone E.D."/>
            <person name="Koren S."/>
            <person name="Silverstein K.A.T."/>
            <person name="Beckman K.B."/>
            <person name="Gohl D.M."/>
        </authorList>
    </citation>
    <scope>NUCLEOTIDE SEQUENCE</scope>
    <source>
        <strain evidence="2">Duluth1</strain>
        <tissue evidence="2">Whole animal</tissue>
    </source>
</reference>
<evidence type="ECO:0000313" key="2">
    <source>
        <dbReference type="EMBL" id="KAH3887907.1"/>
    </source>
</evidence>
<dbReference type="EMBL" id="JAIWYP010000001">
    <property type="protein sequence ID" value="KAH3887907.1"/>
    <property type="molecule type" value="Genomic_DNA"/>
</dbReference>
<keyword evidence="3" id="KW-1185">Reference proteome</keyword>
<evidence type="ECO:0000256" key="1">
    <source>
        <dbReference type="SAM" id="MobiDB-lite"/>
    </source>
</evidence>
<dbReference type="Proteomes" id="UP000828390">
    <property type="component" value="Unassembled WGS sequence"/>
</dbReference>
<evidence type="ECO:0000313" key="3">
    <source>
        <dbReference type="Proteomes" id="UP000828390"/>
    </source>
</evidence>
<organism evidence="2 3">
    <name type="scientific">Dreissena polymorpha</name>
    <name type="common">Zebra mussel</name>
    <name type="synonym">Mytilus polymorpha</name>
    <dbReference type="NCBI Taxonomy" id="45954"/>
    <lineage>
        <taxon>Eukaryota</taxon>
        <taxon>Metazoa</taxon>
        <taxon>Spiralia</taxon>
        <taxon>Lophotrochozoa</taxon>
        <taxon>Mollusca</taxon>
        <taxon>Bivalvia</taxon>
        <taxon>Autobranchia</taxon>
        <taxon>Heteroconchia</taxon>
        <taxon>Euheterodonta</taxon>
        <taxon>Imparidentia</taxon>
        <taxon>Neoheterodontei</taxon>
        <taxon>Myida</taxon>
        <taxon>Dreissenoidea</taxon>
        <taxon>Dreissenidae</taxon>
        <taxon>Dreissena</taxon>
    </lineage>
</organism>
<protein>
    <recommendedName>
        <fullName evidence="4">C3H1-type domain-containing protein</fullName>
    </recommendedName>
</protein>
<proteinExistence type="predicted"/>
<evidence type="ECO:0008006" key="4">
    <source>
        <dbReference type="Google" id="ProtNLM"/>
    </source>
</evidence>
<dbReference type="AlphaFoldDB" id="A0A9D4N723"/>
<accession>A0A9D4N723</accession>